<dbReference type="RefSeq" id="WP_241447520.1">
    <property type="nucleotide sequence ID" value="NZ_JAKZHW010000002.1"/>
</dbReference>
<evidence type="ECO:0000256" key="1">
    <source>
        <dbReference type="ARBA" id="ARBA00023002"/>
    </source>
</evidence>
<dbReference type="SUPFAM" id="SSF51905">
    <property type="entry name" value="FAD/NAD(P)-binding domain"/>
    <property type="match status" value="1"/>
</dbReference>
<protein>
    <submittedName>
        <fullName evidence="4">FAD-binding oxidoreductase</fullName>
    </submittedName>
</protein>
<sequence length="410" mass="43885">MQSTDIVVVGAGVIGLSVAYQLALRTSDRILVLEKGAGLGEGSTGASSAVCRFRYSRDEMVELAKDGIRAYRNWSDFLELTAPVARFHQTGVIWLGGGIGSSAEVARLQRLGVAATLLDDADVQDNFPALSPCTIPPDLLAGEPHECRSGERYILESEGGYIEPTDALQDLLTAVRNNGVEVQFGARVTGIETISDRVAGVTLADGSGYACGLVVNASGPWCNQLLAKVGLADRWPLRPTRIQMAQFDMPPHLPGSMPVCADLAGGIYFRTQGQRKHIIVGSVLPEDERETVDDPDEFDRSADDSFVRSKLHAVQHRMPSIGPLRGVRGYSGLYTMNWADVHPIVGETPLGGFFVANGCSGHGFKLAPAIGSLIAQAIAGSKHAFDTAVPRTFLSFDRRPIELAQQSVLA</sequence>
<dbReference type="InterPro" id="IPR006076">
    <property type="entry name" value="FAD-dep_OxRdtase"/>
</dbReference>
<keyword evidence="2" id="KW-0812">Transmembrane</keyword>
<keyword evidence="5" id="KW-1185">Reference proteome</keyword>
<accession>A0ABS9VNR3</accession>
<evidence type="ECO:0000313" key="5">
    <source>
        <dbReference type="Proteomes" id="UP001203058"/>
    </source>
</evidence>
<proteinExistence type="predicted"/>
<evidence type="ECO:0000256" key="2">
    <source>
        <dbReference type="SAM" id="Phobius"/>
    </source>
</evidence>
<dbReference type="Proteomes" id="UP001203058">
    <property type="component" value="Unassembled WGS sequence"/>
</dbReference>
<name>A0ABS9VNR3_9SPHN</name>
<gene>
    <name evidence="4" type="ORF">LZ016_10970</name>
</gene>
<comment type="caution">
    <text evidence="4">The sequence shown here is derived from an EMBL/GenBank/DDBJ whole genome shotgun (WGS) entry which is preliminary data.</text>
</comment>
<feature type="transmembrane region" description="Helical" evidence="2">
    <location>
        <begin position="6"/>
        <end position="24"/>
    </location>
</feature>
<dbReference type="Gene3D" id="3.30.9.10">
    <property type="entry name" value="D-Amino Acid Oxidase, subunit A, domain 2"/>
    <property type="match status" value="1"/>
</dbReference>
<evidence type="ECO:0000313" key="4">
    <source>
        <dbReference type="EMBL" id="MCH8616618.1"/>
    </source>
</evidence>
<keyword evidence="2" id="KW-1133">Transmembrane helix</keyword>
<feature type="domain" description="FAD dependent oxidoreductase" evidence="3">
    <location>
        <begin position="5"/>
        <end position="376"/>
    </location>
</feature>
<dbReference type="PANTHER" id="PTHR13847:SF287">
    <property type="entry name" value="FAD-DEPENDENT OXIDOREDUCTASE DOMAIN-CONTAINING PROTEIN 1"/>
    <property type="match status" value="1"/>
</dbReference>
<evidence type="ECO:0000259" key="3">
    <source>
        <dbReference type="Pfam" id="PF01266"/>
    </source>
</evidence>
<dbReference type="Pfam" id="PF01266">
    <property type="entry name" value="DAO"/>
    <property type="match status" value="1"/>
</dbReference>
<dbReference type="Gene3D" id="3.50.50.60">
    <property type="entry name" value="FAD/NAD(P)-binding domain"/>
    <property type="match status" value="1"/>
</dbReference>
<dbReference type="PANTHER" id="PTHR13847">
    <property type="entry name" value="SARCOSINE DEHYDROGENASE-RELATED"/>
    <property type="match status" value="1"/>
</dbReference>
<organism evidence="4 5">
    <name type="scientific">Sphingomonas telluris</name>
    <dbReference type="NCBI Taxonomy" id="2907998"/>
    <lineage>
        <taxon>Bacteria</taxon>
        <taxon>Pseudomonadati</taxon>
        <taxon>Pseudomonadota</taxon>
        <taxon>Alphaproteobacteria</taxon>
        <taxon>Sphingomonadales</taxon>
        <taxon>Sphingomonadaceae</taxon>
        <taxon>Sphingomonas</taxon>
    </lineage>
</organism>
<dbReference type="EMBL" id="JAKZHW010000002">
    <property type="protein sequence ID" value="MCH8616618.1"/>
    <property type="molecule type" value="Genomic_DNA"/>
</dbReference>
<keyword evidence="2" id="KW-0472">Membrane</keyword>
<reference evidence="4 5" key="1">
    <citation type="submission" date="2022-03" db="EMBL/GenBank/DDBJ databases">
        <authorList>
            <person name="Jo J.-H."/>
            <person name="Im W.-T."/>
        </authorList>
    </citation>
    <scope>NUCLEOTIDE SEQUENCE [LARGE SCALE GENOMIC DNA]</scope>
    <source>
        <strain evidence="4 5">SM33</strain>
    </source>
</reference>
<dbReference type="InterPro" id="IPR036188">
    <property type="entry name" value="FAD/NAD-bd_sf"/>
</dbReference>
<keyword evidence="1" id="KW-0560">Oxidoreductase</keyword>